<accession>D6TKC5</accession>
<dbReference type="PANTHER" id="PTHR45641:SF19">
    <property type="entry name" value="NEPHROCYSTIN-3"/>
    <property type="match status" value="1"/>
</dbReference>
<dbReference type="PANTHER" id="PTHR45641">
    <property type="entry name" value="TETRATRICOPEPTIDE REPEAT PROTEIN (AFU_ORTHOLOGUE AFUA_6G03870)"/>
    <property type="match status" value="1"/>
</dbReference>
<dbReference type="AlphaFoldDB" id="D6TKC5"/>
<dbReference type="InterPro" id="IPR011990">
    <property type="entry name" value="TPR-like_helical_dom_sf"/>
</dbReference>
<dbReference type="Pfam" id="PF25000">
    <property type="entry name" value="DUF7779"/>
    <property type="match status" value="1"/>
</dbReference>
<protein>
    <submittedName>
        <fullName evidence="6">NB-ARC domain protein</fullName>
    </submittedName>
</protein>
<gene>
    <name evidence="6" type="ORF">Krac_7516</name>
</gene>
<evidence type="ECO:0000256" key="3">
    <source>
        <dbReference type="PROSITE-ProRule" id="PRU00339"/>
    </source>
</evidence>
<evidence type="ECO:0000259" key="5">
    <source>
        <dbReference type="SMART" id="SM00382"/>
    </source>
</evidence>
<dbReference type="GO" id="GO:0043531">
    <property type="term" value="F:ADP binding"/>
    <property type="evidence" value="ECO:0007669"/>
    <property type="project" value="InterPro"/>
</dbReference>
<name>D6TKC5_KTERA</name>
<feature type="repeat" description="TPR" evidence="3">
    <location>
        <begin position="507"/>
        <end position="540"/>
    </location>
</feature>
<dbReference type="InterPro" id="IPR003593">
    <property type="entry name" value="AAA+_ATPase"/>
</dbReference>
<keyword evidence="1" id="KW-0677">Repeat</keyword>
<evidence type="ECO:0000256" key="4">
    <source>
        <dbReference type="SAM" id="MobiDB-lite"/>
    </source>
</evidence>
<evidence type="ECO:0000313" key="7">
    <source>
        <dbReference type="Proteomes" id="UP000004508"/>
    </source>
</evidence>
<comment type="caution">
    <text evidence="6">The sequence shown here is derived from an EMBL/GenBank/DDBJ whole genome shotgun (WGS) entry which is preliminary data.</text>
</comment>
<dbReference type="InterPro" id="IPR019734">
    <property type="entry name" value="TPR_rpt"/>
</dbReference>
<dbReference type="InterPro" id="IPR002182">
    <property type="entry name" value="NB-ARC"/>
</dbReference>
<dbReference type="Gene3D" id="3.40.50.300">
    <property type="entry name" value="P-loop containing nucleotide triphosphate hydrolases"/>
    <property type="match status" value="1"/>
</dbReference>
<dbReference type="SMART" id="SM00382">
    <property type="entry name" value="AAA"/>
    <property type="match status" value="1"/>
</dbReference>
<evidence type="ECO:0000313" key="6">
    <source>
        <dbReference type="EMBL" id="EFH86225.1"/>
    </source>
</evidence>
<dbReference type="eggNOG" id="COG0457">
    <property type="taxonomic scope" value="Bacteria"/>
</dbReference>
<feature type="compositionally biased region" description="Basic residues" evidence="4">
    <location>
        <begin position="791"/>
        <end position="805"/>
    </location>
</feature>
<dbReference type="Proteomes" id="UP000004508">
    <property type="component" value="Unassembled WGS sequence"/>
</dbReference>
<feature type="domain" description="AAA+ ATPase" evidence="5">
    <location>
        <begin position="72"/>
        <end position="221"/>
    </location>
</feature>
<dbReference type="Pfam" id="PF13424">
    <property type="entry name" value="TPR_12"/>
    <property type="match status" value="3"/>
</dbReference>
<dbReference type="PRINTS" id="PR00364">
    <property type="entry name" value="DISEASERSIST"/>
</dbReference>
<dbReference type="InterPro" id="IPR027417">
    <property type="entry name" value="P-loop_NTPase"/>
</dbReference>
<keyword evidence="7" id="KW-1185">Reference proteome</keyword>
<proteinExistence type="predicted"/>
<dbReference type="eggNOG" id="COG3903">
    <property type="taxonomic scope" value="Bacteria"/>
</dbReference>
<organism evidence="6 7">
    <name type="scientific">Ktedonobacter racemifer DSM 44963</name>
    <dbReference type="NCBI Taxonomy" id="485913"/>
    <lineage>
        <taxon>Bacteria</taxon>
        <taxon>Bacillati</taxon>
        <taxon>Chloroflexota</taxon>
        <taxon>Ktedonobacteria</taxon>
        <taxon>Ktedonobacterales</taxon>
        <taxon>Ktedonobacteraceae</taxon>
        <taxon>Ktedonobacter</taxon>
    </lineage>
</organism>
<dbReference type="EMBL" id="ADVG01000002">
    <property type="protein sequence ID" value="EFH86225.1"/>
    <property type="molecule type" value="Genomic_DNA"/>
</dbReference>
<keyword evidence="2 3" id="KW-0802">TPR repeat</keyword>
<evidence type="ECO:0000256" key="1">
    <source>
        <dbReference type="ARBA" id="ARBA00022737"/>
    </source>
</evidence>
<dbReference type="InterPro" id="IPR056681">
    <property type="entry name" value="DUF7779"/>
</dbReference>
<dbReference type="Gene3D" id="1.25.40.10">
    <property type="entry name" value="Tetratricopeptide repeat domain"/>
    <property type="match status" value="2"/>
</dbReference>
<dbReference type="InParanoid" id="D6TKC5"/>
<dbReference type="Pfam" id="PF00931">
    <property type="entry name" value="NB-ARC"/>
    <property type="match status" value="1"/>
</dbReference>
<dbReference type="SUPFAM" id="SSF48452">
    <property type="entry name" value="TPR-like"/>
    <property type="match status" value="2"/>
</dbReference>
<dbReference type="SUPFAM" id="SSF52540">
    <property type="entry name" value="P-loop containing nucleoside triphosphate hydrolases"/>
    <property type="match status" value="1"/>
</dbReference>
<feature type="region of interest" description="Disordered" evidence="4">
    <location>
        <begin position="778"/>
        <end position="805"/>
    </location>
</feature>
<sequence length="805" mass="91312">MDEGNKRSRKEKLTPGLSGESDLAKFIKIIAPDDPLLKELMLEETTPFDHNPFFTGRASALKEMHSRLRSKDTDMLALCGPAGVGKTQLTQEYANHYKKEYKDILWFNARNRSTFFASCNLIAFEADITSYEDKNQSALIKDLRAWLEKQHDWLLIADDITDLELLQELLPAKSQGHVLLTTREPLPEDVASTLAVEALTPEDGALLLLRRASRIVLGDPLGKALPEDRELALQIARDLAGLPLTLNLAGAYIKESKLSLADFQQMYQKALQASVAVSQELAAFSLALFAVFSLTFFSIEALHPAAQALLRFCAFLAPNDIPERLFQDEHASLGPVLGPVAKNEREWKKTVDLLASYGLLTRDSRNAWFSLHPLVQQAVRTLLPEKQDEEKPDKRPISERLRTSRIKYPLVTRRQWVDAVIVLLNTCMPKGYSVEHWDKHDILLPHIVRCLDWIRQEEFYTHDVEQLTRHAGMYLLERVRPAEAEPLLGATVDITTRLYDKSHPNVALDISQLGDAYALMGQASEAEKCYKRALALIARKSKRLFPTMDLILRSAALFYLRQKQNAKADDLFRRLFSPTGLRKDDLDDEMLAMKLNLIGHGILHEARYEEAEVLFKHVLELFEQQGKSDQLPAVGALGNLALTYKYQGRLDEAEPLYLKSLEMITPLVPPDDLNLVGGRYNLASLYTAQGRYEEALPLMKQCYEISSRRYGANSAQLDKMRGNLGMVYNILGRYEEAEKLLKQTLTNYEKRLGVGHPETIELMEKYMDVISHLSQEEAQTRASRPLSFKQGGKHSGKAHRKKKHR</sequence>
<dbReference type="STRING" id="485913.Krac_7516"/>
<dbReference type="PROSITE" id="PS50005">
    <property type="entry name" value="TPR"/>
    <property type="match status" value="1"/>
</dbReference>
<dbReference type="RefSeq" id="WP_007910376.1">
    <property type="nucleotide sequence ID" value="NZ_ADVG01000002.1"/>
</dbReference>
<reference evidence="6 7" key="1">
    <citation type="journal article" date="2011" name="Stand. Genomic Sci.">
        <title>Non-contiguous finished genome sequence and contextual data of the filamentous soil bacterium Ktedonobacter racemifer type strain (SOSP1-21).</title>
        <authorList>
            <person name="Chang Y.J."/>
            <person name="Land M."/>
            <person name="Hauser L."/>
            <person name="Chertkov O."/>
            <person name="Del Rio T.G."/>
            <person name="Nolan M."/>
            <person name="Copeland A."/>
            <person name="Tice H."/>
            <person name="Cheng J.F."/>
            <person name="Lucas S."/>
            <person name="Han C."/>
            <person name="Goodwin L."/>
            <person name="Pitluck S."/>
            <person name="Ivanova N."/>
            <person name="Ovchinikova G."/>
            <person name="Pati A."/>
            <person name="Chen A."/>
            <person name="Palaniappan K."/>
            <person name="Mavromatis K."/>
            <person name="Liolios K."/>
            <person name="Brettin T."/>
            <person name="Fiebig A."/>
            <person name="Rohde M."/>
            <person name="Abt B."/>
            <person name="Goker M."/>
            <person name="Detter J.C."/>
            <person name="Woyke T."/>
            <person name="Bristow J."/>
            <person name="Eisen J.A."/>
            <person name="Markowitz V."/>
            <person name="Hugenholtz P."/>
            <person name="Kyrpides N.C."/>
            <person name="Klenk H.P."/>
            <person name="Lapidus A."/>
        </authorList>
    </citation>
    <scope>NUCLEOTIDE SEQUENCE [LARGE SCALE GENOMIC DNA]</scope>
    <source>
        <strain evidence="7">DSM 44963</strain>
    </source>
</reference>
<dbReference type="SMART" id="SM00028">
    <property type="entry name" value="TPR"/>
    <property type="match status" value="5"/>
</dbReference>
<evidence type="ECO:0000256" key="2">
    <source>
        <dbReference type="ARBA" id="ARBA00022803"/>
    </source>
</evidence>